<dbReference type="PANTHER" id="PTHR38590:SF1">
    <property type="entry name" value="BLL0828 PROTEIN"/>
    <property type="match status" value="1"/>
</dbReference>
<feature type="region of interest" description="Disordered" evidence="1">
    <location>
        <begin position="113"/>
        <end position="139"/>
    </location>
</feature>
<evidence type="ECO:0000259" key="2">
    <source>
        <dbReference type="Pfam" id="PF04480"/>
    </source>
</evidence>
<dbReference type="Pfam" id="PF04480">
    <property type="entry name" value="DUF559"/>
    <property type="match status" value="1"/>
</dbReference>
<dbReference type="PANTHER" id="PTHR38590">
    <property type="entry name" value="BLL0828 PROTEIN"/>
    <property type="match status" value="1"/>
</dbReference>
<keyword evidence="4" id="KW-1185">Reference proteome</keyword>
<sequence length="212" mass="23715">MTEIARQLRRESTKSESILWEALRNRQLEGYKFKRQQTIGSFVVDFFCASESLIVEIDGSIHDLQQDLDRQRQEILESLGLRFVRISSHLVETNLQKALEIIKQALAPLSQNSTSYANSLPSPPSPLSQKGRGGIGTGEDLAPLSPLGEGLGVRVFNNFKKPPSSPLKSAILPVGRDISCWQQHGGLGRNWLKCGRVRLRLVLNLCVRRLVM</sequence>
<comment type="caution">
    <text evidence="3">The sequence shown here is derived from an EMBL/GenBank/DDBJ whole genome shotgun (WGS) entry which is preliminary data.</text>
</comment>
<dbReference type="CDD" id="cd01038">
    <property type="entry name" value="Endonuclease_DUF559"/>
    <property type="match status" value="1"/>
</dbReference>
<dbReference type="EMBL" id="JAAVJL010000005">
    <property type="protein sequence ID" value="NMF60997.1"/>
    <property type="molecule type" value="Genomic_DNA"/>
</dbReference>
<keyword evidence="3" id="KW-0378">Hydrolase</keyword>
<dbReference type="GO" id="GO:0004519">
    <property type="term" value="F:endonuclease activity"/>
    <property type="evidence" value="ECO:0007669"/>
    <property type="project" value="UniProtKB-KW"/>
</dbReference>
<keyword evidence="3" id="KW-0540">Nuclease</keyword>
<evidence type="ECO:0000256" key="1">
    <source>
        <dbReference type="SAM" id="MobiDB-lite"/>
    </source>
</evidence>
<name>A0ABX1LXS7_9CYAN</name>
<dbReference type="SUPFAM" id="SSF52980">
    <property type="entry name" value="Restriction endonuclease-like"/>
    <property type="match status" value="1"/>
</dbReference>
<feature type="domain" description="DUF559" evidence="2">
    <location>
        <begin position="2"/>
        <end position="106"/>
    </location>
</feature>
<protein>
    <submittedName>
        <fullName evidence="3">Endonuclease domain-containing protein</fullName>
    </submittedName>
</protein>
<accession>A0ABX1LXS7</accession>
<dbReference type="InterPro" id="IPR007569">
    <property type="entry name" value="DUF559"/>
</dbReference>
<gene>
    <name evidence="3" type="ORF">HC246_23945</name>
</gene>
<organism evidence="3 4">
    <name type="scientific">Pseudanabaena yagii GIHE-NHR1</name>
    <dbReference type="NCBI Taxonomy" id="2722753"/>
    <lineage>
        <taxon>Bacteria</taxon>
        <taxon>Bacillati</taxon>
        <taxon>Cyanobacteriota</taxon>
        <taxon>Cyanophyceae</taxon>
        <taxon>Pseudanabaenales</taxon>
        <taxon>Pseudanabaenaceae</taxon>
        <taxon>Pseudanabaena</taxon>
        <taxon>Pseudanabaena yagii</taxon>
    </lineage>
</organism>
<dbReference type="Proteomes" id="UP000738376">
    <property type="component" value="Unassembled WGS sequence"/>
</dbReference>
<reference evidence="3 4" key="1">
    <citation type="submission" date="2020-03" db="EMBL/GenBank/DDBJ databases">
        <title>Draft Genome Sequence of 2-Methylisoborneol Producing Pseudanabaena yagii Strain GIHE-NHR1 Isolated from North Han River in South Korea.</title>
        <authorList>
            <person name="Jeong J."/>
        </authorList>
    </citation>
    <scope>NUCLEOTIDE SEQUENCE [LARGE SCALE GENOMIC DNA]</scope>
    <source>
        <strain evidence="3 4">GIHE-NHR1</strain>
    </source>
</reference>
<dbReference type="InterPro" id="IPR047216">
    <property type="entry name" value="Endonuclease_DUF559_bact"/>
</dbReference>
<evidence type="ECO:0000313" key="3">
    <source>
        <dbReference type="EMBL" id="NMF60997.1"/>
    </source>
</evidence>
<dbReference type="InterPro" id="IPR011335">
    <property type="entry name" value="Restrct_endonuc-II-like"/>
</dbReference>
<proteinExistence type="predicted"/>
<dbReference type="Gene3D" id="3.40.960.10">
    <property type="entry name" value="VSR Endonuclease"/>
    <property type="match status" value="1"/>
</dbReference>
<keyword evidence="3" id="KW-0255">Endonuclease</keyword>
<evidence type="ECO:0000313" key="4">
    <source>
        <dbReference type="Proteomes" id="UP000738376"/>
    </source>
</evidence>